<accession>A0A6C1TX43</accession>
<reference evidence="1 2" key="1">
    <citation type="submission" date="2018-12" db="EMBL/GenBank/DDBJ databases">
        <title>Corynebacterium sanguinis sp. nov., a clinically-associated and environmental corynebacterium.</title>
        <authorList>
            <person name="Gonzales-Siles L."/>
            <person name="Jaen-Luchoro D."/>
            <person name="Cardew S."/>
            <person name="Inganas E."/>
            <person name="Ohlen M."/>
            <person name="Jensie-Markopolous S."/>
            <person name="Pinyeiro-Iglesias B."/>
            <person name="Molin K."/>
            <person name="Skovbjerg S."/>
            <person name="Svensson-Stadler L."/>
            <person name="Funke G."/>
            <person name="Moore E.R.B."/>
        </authorList>
    </citation>
    <scope>NUCLEOTIDE SEQUENCE [LARGE SCALE GENOMIC DNA]</scope>
    <source>
        <strain evidence="1 2">58734</strain>
    </source>
</reference>
<evidence type="ECO:0000313" key="1">
    <source>
        <dbReference type="EMBL" id="TVS26961.1"/>
    </source>
</evidence>
<protein>
    <submittedName>
        <fullName evidence="1">ImmA/IrrE family metallo-endopeptidase</fullName>
    </submittedName>
</protein>
<dbReference type="Gene3D" id="1.10.10.2910">
    <property type="match status" value="1"/>
</dbReference>
<dbReference type="EMBL" id="RXIR01000024">
    <property type="protein sequence ID" value="TVS26961.1"/>
    <property type="molecule type" value="Genomic_DNA"/>
</dbReference>
<dbReference type="Proteomes" id="UP000336646">
    <property type="component" value="Unassembled WGS sequence"/>
</dbReference>
<evidence type="ECO:0000313" key="2">
    <source>
        <dbReference type="Proteomes" id="UP000336646"/>
    </source>
</evidence>
<gene>
    <name evidence="1" type="ORF">EKI59_09690</name>
</gene>
<proteinExistence type="predicted"/>
<comment type="caution">
    <text evidence="1">The sequence shown here is derived from an EMBL/GenBank/DDBJ whole genome shotgun (WGS) entry which is preliminary data.</text>
</comment>
<name>A0A6C1TX43_9CORY</name>
<organism evidence="1 2">
    <name type="scientific">Corynebacterium sanguinis</name>
    <dbReference type="NCBI Taxonomy" id="2594913"/>
    <lineage>
        <taxon>Bacteria</taxon>
        <taxon>Bacillati</taxon>
        <taxon>Actinomycetota</taxon>
        <taxon>Actinomycetes</taxon>
        <taxon>Mycobacteriales</taxon>
        <taxon>Corynebacteriaceae</taxon>
        <taxon>Corynebacterium</taxon>
    </lineage>
</organism>
<dbReference type="OrthoDB" id="4144896at2"/>
<dbReference type="AlphaFoldDB" id="A0A6C1TX43"/>
<sequence>MYSLTARRRARQRRRAAHETAAAVVREALRHGDVECIEDLVPAVEEMIGRPVALYTGDLPLDQVAFTTSGANGAEIVLAEHCATRQHTLAHEIGHLVLGHRHGSVAVTTPPPGCEEVFDSLHRELAREAARNEREAEVFAARLLEIVPARGGAEVEWREAMG</sequence>